<evidence type="ECO:0000313" key="1">
    <source>
        <dbReference type="EMBL" id="EZA54416.1"/>
    </source>
</evidence>
<evidence type="ECO:0000313" key="2">
    <source>
        <dbReference type="Proteomes" id="UP000053097"/>
    </source>
</evidence>
<name>A0A026WFF9_OOCBI</name>
<dbReference type="Proteomes" id="UP000053097">
    <property type="component" value="Unassembled WGS sequence"/>
</dbReference>
<dbReference type="AlphaFoldDB" id="A0A026WFF9"/>
<organism evidence="1 2">
    <name type="scientific">Ooceraea biroi</name>
    <name type="common">Clonal raider ant</name>
    <name type="synonym">Cerapachys biroi</name>
    <dbReference type="NCBI Taxonomy" id="2015173"/>
    <lineage>
        <taxon>Eukaryota</taxon>
        <taxon>Metazoa</taxon>
        <taxon>Ecdysozoa</taxon>
        <taxon>Arthropoda</taxon>
        <taxon>Hexapoda</taxon>
        <taxon>Insecta</taxon>
        <taxon>Pterygota</taxon>
        <taxon>Neoptera</taxon>
        <taxon>Endopterygota</taxon>
        <taxon>Hymenoptera</taxon>
        <taxon>Apocrita</taxon>
        <taxon>Aculeata</taxon>
        <taxon>Formicoidea</taxon>
        <taxon>Formicidae</taxon>
        <taxon>Dorylinae</taxon>
        <taxon>Ooceraea</taxon>
    </lineage>
</organism>
<proteinExistence type="predicted"/>
<dbReference type="EMBL" id="KK107250">
    <property type="protein sequence ID" value="EZA54416.1"/>
    <property type="molecule type" value="Genomic_DNA"/>
</dbReference>
<accession>A0A026WFF9</accession>
<sequence>MDSETKKRRGFLHDTSDTLSWGGQMEVPSSFDESLVRNGRLHWAHRVADVGRERFMRPQELCGT</sequence>
<reference evidence="1 2" key="1">
    <citation type="journal article" date="2014" name="Curr. Biol.">
        <title>The genome of the clonal raider ant Cerapachys biroi.</title>
        <authorList>
            <person name="Oxley P.R."/>
            <person name="Ji L."/>
            <person name="Fetter-Pruneda I."/>
            <person name="McKenzie S.K."/>
            <person name="Li C."/>
            <person name="Hu H."/>
            <person name="Zhang G."/>
            <person name="Kronauer D.J."/>
        </authorList>
    </citation>
    <scope>NUCLEOTIDE SEQUENCE [LARGE SCALE GENOMIC DNA]</scope>
</reference>
<keyword evidence="2" id="KW-1185">Reference proteome</keyword>
<gene>
    <name evidence="1" type="ORF">X777_05646</name>
</gene>
<protein>
    <submittedName>
        <fullName evidence="1">Uncharacterized protein</fullName>
    </submittedName>
</protein>